<organism evidence="1 2">
    <name type="scientific">Shimia isoporae</name>
    <dbReference type="NCBI Taxonomy" id="647720"/>
    <lineage>
        <taxon>Bacteria</taxon>
        <taxon>Pseudomonadati</taxon>
        <taxon>Pseudomonadota</taxon>
        <taxon>Alphaproteobacteria</taxon>
        <taxon>Rhodobacterales</taxon>
        <taxon>Roseobacteraceae</taxon>
    </lineage>
</organism>
<protein>
    <recommendedName>
        <fullName evidence="3">DUF3291 domain-containing protein</fullName>
    </recommendedName>
</protein>
<keyword evidence="2" id="KW-1185">Reference proteome</keyword>
<dbReference type="EMBL" id="SMGR01000001">
    <property type="protein sequence ID" value="TCL08754.1"/>
    <property type="molecule type" value="Genomic_DNA"/>
</dbReference>
<evidence type="ECO:0000313" key="2">
    <source>
        <dbReference type="Proteomes" id="UP000295673"/>
    </source>
</evidence>
<dbReference type="SUPFAM" id="SSF54909">
    <property type="entry name" value="Dimeric alpha+beta barrel"/>
    <property type="match status" value="1"/>
</dbReference>
<accession>A0A4R1NKJ9</accession>
<evidence type="ECO:0000313" key="1">
    <source>
        <dbReference type="EMBL" id="TCL08754.1"/>
    </source>
</evidence>
<sequence length="121" mass="13754">MVLVAIGAAKLLHWWDMPQFTVLTALSLRQARAMEENLRADVFPHANHFFSLTVWTSPAAMRRFATSGAHRHALKMGSRLTDTSRFHVYWAEEIPRIPDALAEWHTALPEPLRAQVPRDAA</sequence>
<evidence type="ECO:0008006" key="3">
    <source>
        <dbReference type="Google" id="ProtNLM"/>
    </source>
</evidence>
<proteinExistence type="predicted"/>
<dbReference type="OrthoDB" id="1550774at2"/>
<gene>
    <name evidence="1" type="ORF">BXY66_0792</name>
</gene>
<dbReference type="Proteomes" id="UP000295673">
    <property type="component" value="Unassembled WGS sequence"/>
</dbReference>
<dbReference type="InterPro" id="IPR011008">
    <property type="entry name" value="Dimeric_a/b-barrel"/>
</dbReference>
<name>A0A4R1NKJ9_9RHOB</name>
<dbReference type="AlphaFoldDB" id="A0A4R1NKJ9"/>
<comment type="caution">
    <text evidence="1">The sequence shown here is derived from an EMBL/GenBank/DDBJ whole genome shotgun (WGS) entry which is preliminary data.</text>
</comment>
<reference evidence="1 2" key="1">
    <citation type="submission" date="2019-03" db="EMBL/GenBank/DDBJ databases">
        <title>Genomic Encyclopedia of Archaeal and Bacterial Type Strains, Phase II (KMG-II): from individual species to whole genera.</title>
        <authorList>
            <person name="Goeker M."/>
        </authorList>
    </citation>
    <scope>NUCLEOTIDE SEQUENCE [LARGE SCALE GENOMIC DNA]</scope>
    <source>
        <strain evidence="1 2">DSM 26433</strain>
    </source>
</reference>
<dbReference type="RefSeq" id="WP_132858853.1">
    <property type="nucleotide sequence ID" value="NZ_SMGR01000001.1"/>
</dbReference>